<reference evidence="3 4" key="1">
    <citation type="submission" date="2020-08" db="EMBL/GenBank/DDBJ databases">
        <title>Genomic Encyclopedia of Type Strains, Phase IV (KMG-IV): sequencing the most valuable type-strain genomes for metagenomic binning, comparative biology and taxonomic classification.</title>
        <authorList>
            <person name="Goeker M."/>
        </authorList>
    </citation>
    <scope>NUCLEOTIDE SEQUENCE [LARGE SCALE GENOMIC DNA]</scope>
    <source>
        <strain evidence="3 4">DSM 19371</strain>
    </source>
</reference>
<evidence type="ECO:0000256" key="2">
    <source>
        <dbReference type="SAM" id="Phobius"/>
    </source>
</evidence>
<dbReference type="RefSeq" id="WP_188083227.1">
    <property type="nucleotide sequence ID" value="NZ_JACIEU010000014.1"/>
</dbReference>
<evidence type="ECO:0000256" key="1">
    <source>
        <dbReference type="SAM" id="MobiDB-lite"/>
    </source>
</evidence>
<gene>
    <name evidence="3" type="ORF">GGQ90_003518</name>
</gene>
<keyword evidence="4" id="KW-1185">Reference proteome</keyword>
<dbReference type="AlphaFoldDB" id="A0A7W6LUQ3"/>
<keyword evidence="2" id="KW-1133">Transmembrane helix</keyword>
<dbReference type="Proteomes" id="UP000590524">
    <property type="component" value="Unassembled WGS sequence"/>
</dbReference>
<evidence type="ECO:0000313" key="3">
    <source>
        <dbReference type="EMBL" id="MBB4149726.1"/>
    </source>
</evidence>
<keyword evidence="2" id="KW-0472">Membrane</keyword>
<comment type="caution">
    <text evidence="3">The sequence shown here is derived from an EMBL/GenBank/DDBJ whole genome shotgun (WGS) entry which is preliminary data.</text>
</comment>
<dbReference type="EMBL" id="JACIEU010000014">
    <property type="protein sequence ID" value="MBB4149726.1"/>
    <property type="molecule type" value="Genomic_DNA"/>
</dbReference>
<evidence type="ECO:0000313" key="4">
    <source>
        <dbReference type="Proteomes" id="UP000590524"/>
    </source>
</evidence>
<proteinExistence type="predicted"/>
<feature type="transmembrane region" description="Helical" evidence="2">
    <location>
        <begin position="47"/>
        <end position="64"/>
    </location>
</feature>
<sequence>MSQNDRSDPSLNPALKQTEEKHHGTETTPAPIDSVSAHEGQNESWPIAWFVVAILCVCITIYLFL</sequence>
<protein>
    <submittedName>
        <fullName evidence="3">Uncharacterized protein</fullName>
    </submittedName>
</protein>
<keyword evidence="2" id="KW-0812">Transmembrane</keyword>
<accession>A0A7W6LUQ3</accession>
<organism evidence="3 4">
    <name type="scientific">Sphingobium scionense</name>
    <dbReference type="NCBI Taxonomy" id="1404341"/>
    <lineage>
        <taxon>Bacteria</taxon>
        <taxon>Pseudomonadati</taxon>
        <taxon>Pseudomonadota</taxon>
        <taxon>Alphaproteobacteria</taxon>
        <taxon>Sphingomonadales</taxon>
        <taxon>Sphingomonadaceae</taxon>
        <taxon>Sphingobium</taxon>
    </lineage>
</organism>
<feature type="region of interest" description="Disordered" evidence="1">
    <location>
        <begin position="1"/>
        <end position="37"/>
    </location>
</feature>
<name>A0A7W6LUQ3_9SPHN</name>